<dbReference type="STRING" id="56857.A0A200R9U1"/>
<dbReference type="Gene3D" id="3.30.160.60">
    <property type="entry name" value="Classic Zinc Finger"/>
    <property type="match status" value="1"/>
</dbReference>
<evidence type="ECO:0000256" key="10">
    <source>
        <dbReference type="SAM" id="MobiDB-lite"/>
    </source>
</evidence>
<evidence type="ECO:0000313" key="13">
    <source>
        <dbReference type="Proteomes" id="UP000195402"/>
    </source>
</evidence>
<dbReference type="OrthoDB" id="6077919at2759"/>
<dbReference type="Pfam" id="PF13912">
    <property type="entry name" value="zf-C2H2_6"/>
    <property type="match status" value="2"/>
</dbReference>
<keyword evidence="7" id="KW-0804">Transcription</keyword>
<dbReference type="AlphaFoldDB" id="A0A200R9U1"/>
<dbReference type="InterPro" id="IPR036236">
    <property type="entry name" value="Znf_C2H2_sf"/>
</dbReference>
<evidence type="ECO:0000256" key="5">
    <source>
        <dbReference type="ARBA" id="ARBA00022833"/>
    </source>
</evidence>
<dbReference type="PROSITE" id="PS50157">
    <property type="entry name" value="ZINC_FINGER_C2H2_2"/>
    <property type="match status" value="2"/>
</dbReference>
<gene>
    <name evidence="12" type="ORF">BVC80_9057g75</name>
</gene>
<dbReference type="Proteomes" id="UP000195402">
    <property type="component" value="Unassembled WGS sequence"/>
</dbReference>
<keyword evidence="8" id="KW-0539">Nucleus</keyword>
<feature type="domain" description="C2H2-type" evidence="11">
    <location>
        <begin position="214"/>
        <end position="241"/>
    </location>
</feature>
<keyword evidence="4 9" id="KW-0863">Zinc-finger</keyword>
<evidence type="ECO:0000256" key="4">
    <source>
        <dbReference type="ARBA" id="ARBA00022771"/>
    </source>
</evidence>
<evidence type="ECO:0000259" key="11">
    <source>
        <dbReference type="PROSITE" id="PS50157"/>
    </source>
</evidence>
<keyword evidence="6" id="KW-0805">Transcription regulation</keyword>
<keyword evidence="13" id="KW-1185">Reference proteome</keyword>
<dbReference type="GO" id="GO:0005634">
    <property type="term" value="C:nucleus"/>
    <property type="evidence" value="ECO:0007669"/>
    <property type="project" value="UniProtKB-SubCell"/>
</dbReference>
<dbReference type="InParanoid" id="A0A200R9U1"/>
<protein>
    <submittedName>
        <fullName evidence="12">Zinc finger protein</fullName>
    </submittedName>
</protein>
<evidence type="ECO:0000313" key="12">
    <source>
        <dbReference type="EMBL" id="OVA19494.1"/>
    </source>
</evidence>
<sequence>MEVVHQEEAMGSNEYNLHVVKGKRTKRQRPLSPLTVAMTTSSSSGGGGGGGGGGGRDDFNFSSPTTSVEFSGSSEEEEDMANCLILLAQGGHGRDGSSKQIEESGATERLSSRRFGEIAITTTSKGGSYVYECKTCNRCFPSFQALGGHRASHKRPNKQAMVEDKMKASSSAILMVEEEISQFINDQNSSPSLTLQMGNSTTLYSTTSNKSRVHECSICGSEFSSGQALGGHMRRHRTSSTTTTVIPATTTATTTSMSSEFSHQEIITKKPKNVLSLDLNLPAPEEDHRESKFLFSSKQQPLVFSASALVDCHY</sequence>
<evidence type="ECO:0000256" key="9">
    <source>
        <dbReference type="PROSITE-ProRule" id="PRU00042"/>
    </source>
</evidence>
<comment type="caution">
    <text evidence="12">The sequence shown here is derived from an EMBL/GenBank/DDBJ whole genome shotgun (WGS) entry which is preliminary data.</text>
</comment>
<organism evidence="12 13">
    <name type="scientific">Macleaya cordata</name>
    <name type="common">Five-seeded plume-poppy</name>
    <name type="synonym">Bocconia cordata</name>
    <dbReference type="NCBI Taxonomy" id="56857"/>
    <lineage>
        <taxon>Eukaryota</taxon>
        <taxon>Viridiplantae</taxon>
        <taxon>Streptophyta</taxon>
        <taxon>Embryophyta</taxon>
        <taxon>Tracheophyta</taxon>
        <taxon>Spermatophyta</taxon>
        <taxon>Magnoliopsida</taxon>
        <taxon>Ranunculales</taxon>
        <taxon>Papaveraceae</taxon>
        <taxon>Papaveroideae</taxon>
        <taxon>Macleaya</taxon>
    </lineage>
</organism>
<keyword evidence="3" id="KW-0677">Repeat</keyword>
<dbReference type="OMA" id="GLYVYQC"/>
<dbReference type="GO" id="GO:0008270">
    <property type="term" value="F:zinc ion binding"/>
    <property type="evidence" value="ECO:0007669"/>
    <property type="project" value="UniProtKB-KW"/>
</dbReference>
<name>A0A200R9U1_MACCD</name>
<feature type="compositionally biased region" description="Gly residues" evidence="10">
    <location>
        <begin position="44"/>
        <end position="54"/>
    </location>
</feature>
<dbReference type="SMART" id="SM00355">
    <property type="entry name" value="ZnF_C2H2"/>
    <property type="match status" value="2"/>
</dbReference>
<evidence type="ECO:0000256" key="1">
    <source>
        <dbReference type="ARBA" id="ARBA00004123"/>
    </source>
</evidence>
<accession>A0A200R9U1</accession>
<feature type="domain" description="C2H2-type" evidence="11">
    <location>
        <begin position="131"/>
        <end position="158"/>
    </location>
</feature>
<evidence type="ECO:0000256" key="7">
    <source>
        <dbReference type="ARBA" id="ARBA00023163"/>
    </source>
</evidence>
<evidence type="ECO:0000256" key="2">
    <source>
        <dbReference type="ARBA" id="ARBA00022723"/>
    </source>
</evidence>
<comment type="subcellular location">
    <subcellularLocation>
        <location evidence="1">Nucleus</location>
    </subcellularLocation>
</comment>
<dbReference type="PANTHER" id="PTHR26374">
    <property type="entry name" value="ZINC FINGER PROTEIN ZAT5"/>
    <property type="match status" value="1"/>
</dbReference>
<reference evidence="12 13" key="1">
    <citation type="journal article" date="2017" name="Mol. Plant">
        <title>The Genome of Medicinal Plant Macleaya cordata Provides New Insights into Benzylisoquinoline Alkaloids Metabolism.</title>
        <authorList>
            <person name="Liu X."/>
            <person name="Liu Y."/>
            <person name="Huang P."/>
            <person name="Ma Y."/>
            <person name="Qing Z."/>
            <person name="Tang Q."/>
            <person name="Cao H."/>
            <person name="Cheng P."/>
            <person name="Zheng Y."/>
            <person name="Yuan Z."/>
            <person name="Zhou Y."/>
            <person name="Liu J."/>
            <person name="Tang Z."/>
            <person name="Zhuo Y."/>
            <person name="Zhang Y."/>
            <person name="Yu L."/>
            <person name="Huang J."/>
            <person name="Yang P."/>
            <person name="Peng Q."/>
            <person name="Zhang J."/>
            <person name="Jiang W."/>
            <person name="Zhang Z."/>
            <person name="Lin K."/>
            <person name="Ro D.K."/>
            <person name="Chen X."/>
            <person name="Xiong X."/>
            <person name="Shang Y."/>
            <person name="Huang S."/>
            <person name="Zeng J."/>
        </authorList>
    </citation>
    <scope>NUCLEOTIDE SEQUENCE [LARGE SCALE GENOMIC DNA]</scope>
    <source>
        <strain evidence="13">cv. BLH2017</strain>
        <tissue evidence="12">Root</tissue>
    </source>
</reference>
<dbReference type="EMBL" id="MVGT01000186">
    <property type="protein sequence ID" value="OVA19494.1"/>
    <property type="molecule type" value="Genomic_DNA"/>
</dbReference>
<keyword evidence="2" id="KW-0479">Metal-binding</keyword>
<dbReference type="SUPFAM" id="SSF57667">
    <property type="entry name" value="beta-beta-alpha zinc fingers"/>
    <property type="match status" value="1"/>
</dbReference>
<feature type="region of interest" description="Disordered" evidence="10">
    <location>
        <begin position="22"/>
        <end position="74"/>
    </location>
</feature>
<evidence type="ECO:0000256" key="8">
    <source>
        <dbReference type="ARBA" id="ARBA00023242"/>
    </source>
</evidence>
<dbReference type="InterPro" id="IPR013087">
    <property type="entry name" value="Znf_C2H2_type"/>
</dbReference>
<dbReference type="PANTHER" id="PTHR26374:SF466">
    <property type="entry name" value="OS09G0122000 PROTEIN"/>
    <property type="match status" value="1"/>
</dbReference>
<dbReference type="PROSITE" id="PS00028">
    <property type="entry name" value="ZINC_FINGER_C2H2_1"/>
    <property type="match status" value="2"/>
</dbReference>
<keyword evidence="5" id="KW-0862">Zinc</keyword>
<evidence type="ECO:0000256" key="6">
    <source>
        <dbReference type="ARBA" id="ARBA00023015"/>
    </source>
</evidence>
<dbReference type="FunCoup" id="A0A200R9U1">
    <property type="interactions" value="9"/>
</dbReference>
<proteinExistence type="predicted"/>
<evidence type="ECO:0000256" key="3">
    <source>
        <dbReference type="ARBA" id="ARBA00022737"/>
    </source>
</evidence>